<evidence type="ECO:0000259" key="9">
    <source>
        <dbReference type="PROSITE" id="PS50928"/>
    </source>
</evidence>
<dbReference type="InterPro" id="IPR000515">
    <property type="entry name" value="MetI-like"/>
</dbReference>
<evidence type="ECO:0000256" key="7">
    <source>
        <dbReference type="RuleBase" id="RU363032"/>
    </source>
</evidence>
<dbReference type="InterPro" id="IPR035906">
    <property type="entry name" value="MetI-like_sf"/>
</dbReference>
<dbReference type="PANTHER" id="PTHR43744:SF12">
    <property type="entry name" value="ABC TRANSPORTER PERMEASE PROTEIN MG189-RELATED"/>
    <property type="match status" value="1"/>
</dbReference>
<dbReference type="SUPFAM" id="SSF161098">
    <property type="entry name" value="MetI-like"/>
    <property type="match status" value="1"/>
</dbReference>
<proteinExistence type="inferred from homology"/>
<comment type="subcellular location">
    <subcellularLocation>
        <location evidence="1 7">Cell membrane</location>
        <topology evidence="1 7">Multi-pass membrane protein</topology>
    </subcellularLocation>
</comment>
<gene>
    <name evidence="10" type="ORF">GCM10009749_31240</name>
</gene>
<feature type="transmembrane region" description="Helical" evidence="7">
    <location>
        <begin position="224"/>
        <end position="249"/>
    </location>
</feature>
<organism evidence="10 11">
    <name type="scientific">Agromyces neolithicus</name>
    <dbReference type="NCBI Taxonomy" id="269420"/>
    <lineage>
        <taxon>Bacteria</taxon>
        <taxon>Bacillati</taxon>
        <taxon>Actinomycetota</taxon>
        <taxon>Actinomycetes</taxon>
        <taxon>Micrococcales</taxon>
        <taxon>Microbacteriaceae</taxon>
        <taxon>Agromyces</taxon>
    </lineage>
</organism>
<sequence length="318" mass="34261">MSASTQIRSVTGRPAKGSASPSPKRSARRSAKRSADVPSKAVAPSPLARAFGIIALVVATLYFLVPVFWVFVAATKNNRDLVSTFGFWFADWNLAQNYESLMAWTQGMFWQWVGNSIFYSVTAGVIGTLFAVMAGYAIAKFAFPGKKVAVGVIMAGLLMPVALLTVPLYIEFHALGLVDTPWAIIIPSAVSPFGVFLGMVYAQSSVPTELLEAARIDGAGEARIFFTIVLRLLGPAMVTIFLFIFVATWNNFLLPLLMVSTPELKPVTLGLFGMVSYFSPDKGAVMLGALLGVVPLIILFFSLQRYWRSGLAAGAVKG</sequence>
<feature type="transmembrane region" description="Helical" evidence="7">
    <location>
        <begin position="284"/>
        <end position="303"/>
    </location>
</feature>
<keyword evidence="2 7" id="KW-0813">Transport</keyword>
<protein>
    <submittedName>
        <fullName evidence="10">Carbohydrate ABC transporter permease</fullName>
    </submittedName>
</protein>
<evidence type="ECO:0000313" key="10">
    <source>
        <dbReference type="EMBL" id="GAA1818762.1"/>
    </source>
</evidence>
<evidence type="ECO:0000256" key="4">
    <source>
        <dbReference type="ARBA" id="ARBA00022692"/>
    </source>
</evidence>
<evidence type="ECO:0000256" key="5">
    <source>
        <dbReference type="ARBA" id="ARBA00022989"/>
    </source>
</evidence>
<dbReference type="PROSITE" id="PS50928">
    <property type="entry name" value="ABC_TM1"/>
    <property type="match status" value="1"/>
</dbReference>
<dbReference type="CDD" id="cd06261">
    <property type="entry name" value="TM_PBP2"/>
    <property type="match status" value="1"/>
</dbReference>
<dbReference type="Pfam" id="PF00528">
    <property type="entry name" value="BPD_transp_1"/>
    <property type="match status" value="1"/>
</dbReference>
<accession>A0ABN2MCX4</accession>
<dbReference type="EMBL" id="BAAANJ010000017">
    <property type="protein sequence ID" value="GAA1818762.1"/>
    <property type="molecule type" value="Genomic_DNA"/>
</dbReference>
<evidence type="ECO:0000256" key="8">
    <source>
        <dbReference type="SAM" id="MobiDB-lite"/>
    </source>
</evidence>
<feature type="region of interest" description="Disordered" evidence="8">
    <location>
        <begin position="1"/>
        <end position="37"/>
    </location>
</feature>
<dbReference type="PANTHER" id="PTHR43744">
    <property type="entry name" value="ABC TRANSPORTER PERMEASE PROTEIN MG189-RELATED-RELATED"/>
    <property type="match status" value="1"/>
</dbReference>
<keyword evidence="6 7" id="KW-0472">Membrane</keyword>
<dbReference type="Gene3D" id="1.10.3720.10">
    <property type="entry name" value="MetI-like"/>
    <property type="match status" value="1"/>
</dbReference>
<feature type="transmembrane region" description="Helical" evidence="7">
    <location>
        <begin position="50"/>
        <end position="72"/>
    </location>
</feature>
<keyword evidence="4 7" id="KW-0812">Transmembrane</keyword>
<name>A0ABN2MCX4_9MICO</name>
<evidence type="ECO:0000256" key="1">
    <source>
        <dbReference type="ARBA" id="ARBA00004651"/>
    </source>
</evidence>
<evidence type="ECO:0000256" key="3">
    <source>
        <dbReference type="ARBA" id="ARBA00022475"/>
    </source>
</evidence>
<evidence type="ECO:0000256" key="6">
    <source>
        <dbReference type="ARBA" id="ARBA00023136"/>
    </source>
</evidence>
<comment type="similarity">
    <text evidence="7">Belongs to the binding-protein-dependent transport system permease family.</text>
</comment>
<evidence type="ECO:0000313" key="11">
    <source>
        <dbReference type="Proteomes" id="UP001500002"/>
    </source>
</evidence>
<evidence type="ECO:0000256" key="2">
    <source>
        <dbReference type="ARBA" id="ARBA00022448"/>
    </source>
</evidence>
<feature type="transmembrane region" description="Helical" evidence="7">
    <location>
        <begin position="117"/>
        <end position="139"/>
    </location>
</feature>
<reference evidence="10 11" key="1">
    <citation type="journal article" date="2019" name="Int. J. Syst. Evol. Microbiol.">
        <title>The Global Catalogue of Microorganisms (GCM) 10K type strain sequencing project: providing services to taxonomists for standard genome sequencing and annotation.</title>
        <authorList>
            <consortium name="The Broad Institute Genomics Platform"/>
            <consortium name="The Broad Institute Genome Sequencing Center for Infectious Disease"/>
            <person name="Wu L."/>
            <person name="Ma J."/>
        </authorList>
    </citation>
    <scope>NUCLEOTIDE SEQUENCE [LARGE SCALE GENOMIC DNA]</scope>
    <source>
        <strain evidence="10 11">JCM 14322</strain>
    </source>
</reference>
<feature type="transmembrane region" description="Helical" evidence="7">
    <location>
        <begin position="182"/>
        <end position="203"/>
    </location>
</feature>
<dbReference type="Proteomes" id="UP001500002">
    <property type="component" value="Unassembled WGS sequence"/>
</dbReference>
<feature type="compositionally biased region" description="Low complexity" evidence="8">
    <location>
        <begin position="12"/>
        <end position="24"/>
    </location>
</feature>
<dbReference type="RefSeq" id="WP_344297261.1">
    <property type="nucleotide sequence ID" value="NZ_BAAANJ010000017.1"/>
</dbReference>
<feature type="transmembrane region" description="Helical" evidence="7">
    <location>
        <begin position="148"/>
        <end position="170"/>
    </location>
</feature>
<feature type="domain" description="ABC transmembrane type-1" evidence="9">
    <location>
        <begin position="113"/>
        <end position="303"/>
    </location>
</feature>
<comment type="caution">
    <text evidence="10">The sequence shown here is derived from an EMBL/GenBank/DDBJ whole genome shotgun (WGS) entry which is preliminary data.</text>
</comment>
<keyword evidence="5 7" id="KW-1133">Transmembrane helix</keyword>
<keyword evidence="11" id="KW-1185">Reference proteome</keyword>
<keyword evidence="3" id="KW-1003">Cell membrane</keyword>